<gene>
    <name evidence="2" type="primary">48</name>
    <name evidence="2" type="ORF">PBI_MOSMORIS_48</name>
</gene>
<dbReference type="Pfam" id="PF14594">
    <property type="entry name" value="Sipho_Gp37"/>
    <property type="match status" value="1"/>
</dbReference>
<evidence type="ECO:0000313" key="2">
    <source>
        <dbReference type="EMBL" id="AHY84122.1"/>
    </source>
</evidence>
<name>A0A023ZWU3_9CAUD</name>
<feature type="domain" description="Gp28/Gp37-like" evidence="1">
    <location>
        <begin position="54"/>
        <end position="534"/>
    </location>
</feature>
<evidence type="ECO:0000313" key="3">
    <source>
        <dbReference type="Proteomes" id="UP000024435"/>
    </source>
</evidence>
<protein>
    <submittedName>
        <fullName evidence="2">Minor tail protein</fullName>
    </submittedName>
</protein>
<dbReference type="EMBL" id="KJ538721">
    <property type="protein sequence ID" value="AHY84122.1"/>
    <property type="molecule type" value="Genomic_DNA"/>
</dbReference>
<organism evidence="2 3">
    <name type="scientific">Mycobacterium phage MosMoris</name>
    <dbReference type="NCBI Taxonomy" id="1471542"/>
    <lineage>
        <taxon>Viruses</taxon>
        <taxon>Duplodnaviria</taxon>
        <taxon>Heunggongvirae</taxon>
        <taxon>Uroviricota</taxon>
        <taxon>Caudoviricetes</taxon>
        <taxon>Marvinvirus</taxon>
        <taxon>Marvinvirus mosmoris</taxon>
    </lineage>
</organism>
<sequence>MPTLADLEIARPTIQEHRRRKKALKQAMPSLHLWVNPPDGETGDGLMWLGRVDLRDAEAYEFPFKNNEPSAGTVTVRADHYIAKKVASIPNDPDMCKNVVITVDLYGGTLRWSGLMHHWTVNSPEGSDYITLSFNDDLQFLDFMLAPPNPALPIPIFQFPRVWPMFGPTRWCVATLILLQIIRLEGHPWTLPDDPFDLEQWFDLVNWGDWQVHVKGVSFLTDDSLWTLLASRMNTVTSVIADALDDAQLTIVYRRIMRNWGETVTGLLDNNVKHGALVFEIVDRSGWALPEGTFFEGTAAAGFFRSVLTWGSGFIEDSLTMVTTTDELYPDEYYQTSWMSTLAAAPGVVVRDSRLVDLQSEVSHSPPTAVSVVVGGDNPAADAIARLIIESVGNLLGYFLLAGFDSLGDMAADIIMPFLVGTILAWDEWKNFARADSLGWVHLHEIYQQGAENNAWSLAALAAMRGGFKATGTQTSHTMVIGDSMWTIPGIHFNIGDRIGSTAGALQRLGIDMIFVNQVEEMTLRGKGVEREFLVRCGKNKAVMTMGERMARLMKKALDTLQNIGVHLIS</sequence>
<dbReference type="GeneID" id="19487486"/>
<proteinExistence type="predicted"/>
<dbReference type="RefSeq" id="YP_009031558.1">
    <property type="nucleotide sequence ID" value="NC_024138.1"/>
</dbReference>
<reference evidence="2 3" key="1">
    <citation type="submission" date="2014-03" db="EMBL/GenBank/DDBJ databases">
        <authorList>
            <person name="Bragg J."/>
            <person name="Dehn A."/>
            <person name="Hefner M."/>
            <person name="McHugh D."/>
            <person name="Petersen P."/>
            <person name="Zeba F."/>
            <person name="Zegers G.P."/>
            <person name="Page S.T."/>
            <person name="Bradley K.W."/>
            <person name="Clarke D.Q."/>
            <person name="Lewis M.F."/>
            <person name="Barker L.P."/>
            <person name="Bailey C."/>
            <person name="Asai D.J."/>
            <person name="Garber M.L."/>
            <person name="Bowman C.A."/>
            <person name="Russell D.A."/>
            <person name="Pope W.H."/>
            <person name="Jacobs-Sera D."/>
            <person name="Hendrix R.W."/>
            <person name="Hatfull G.F."/>
        </authorList>
    </citation>
    <scope>NUCLEOTIDE SEQUENCE [LARGE SCALE GENOMIC DNA]</scope>
</reference>
<evidence type="ECO:0000259" key="1">
    <source>
        <dbReference type="Pfam" id="PF14594"/>
    </source>
</evidence>
<dbReference type="KEGG" id="vg:19487486"/>
<dbReference type="InterPro" id="IPR029432">
    <property type="entry name" value="Gp28/Gp37-like_dom"/>
</dbReference>
<accession>A0A023ZWU3</accession>
<dbReference type="Proteomes" id="UP000024435">
    <property type="component" value="Segment"/>
</dbReference>
<keyword evidence="3" id="KW-1185">Reference proteome</keyword>